<dbReference type="InterPro" id="IPR013783">
    <property type="entry name" value="Ig-like_fold"/>
</dbReference>
<evidence type="ECO:0000259" key="2">
    <source>
        <dbReference type="PROSITE" id="PS50835"/>
    </source>
</evidence>
<protein>
    <recommendedName>
        <fullName evidence="6">Ig-like domain-containing protein</fullName>
    </recommendedName>
</protein>
<comment type="caution">
    <text evidence="4">The sequence shown here is derived from an EMBL/GenBank/DDBJ whole genome shotgun (WGS) entry which is preliminary data.</text>
</comment>
<dbReference type="Gene3D" id="2.60.40.10">
    <property type="entry name" value="Immunoglobulins"/>
    <property type="match status" value="1"/>
</dbReference>
<keyword evidence="1" id="KW-0175">Coiled coil</keyword>
<dbReference type="CDD" id="cd00096">
    <property type="entry name" value="Ig"/>
    <property type="match status" value="1"/>
</dbReference>
<dbReference type="EMBL" id="JACVVK020000420">
    <property type="protein sequence ID" value="KAK7474918.1"/>
    <property type="molecule type" value="Genomic_DNA"/>
</dbReference>
<sequence>SAVVDGRGLRAVYHHDAVYDARTQDWHVQIECQGLVSLGQPPVSIVWKTPSGAIVPSTTQHNGTFTLTLPNPPEDGLYTCLPDNTSASAGCSAAPLHDSASVRITGYDARFAIMDARMRELQRQNADLIHTVQTLTTHPVTATGQPLNWDLVQEVRNLTAQNRDLTSRLDSALQIINQQAHQLQNLTAEVDRIRGEQASMTTDIGLLKYLDGVPLRVGDRVKRGKDWDWQNQDGNPPGPGTVVAVPVDDNHPGWVKVHWDSGLTDVYRMGAQGMYDLTMA</sequence>
<evidence type="ECO:0000313" key="5">
    <source>
        <dbReference type="Proteomes" id="UP001519460"/>
    </source>
</evidence>
<feature type="coiled-coil region" evidence="1">
    <location>
        <begin position="155"/>
        <end position="196"/>
    </location>
</feature>
<accession>A0ABD0JJH2</accession>
<dbReference type="PROSITE" id="PS50835">
    <property type="entry name" value="IG_LIKE"/>
    <property type="match status" value="1"/>
</dbReference>
<dbReference type="InterPro" id="IPR037252">
    <property type="entry name" value="Mib_Herc2_sf"/>
</dbReference>
<dbReference type="Gene3D" id="2.30.30.40">
    <property type="entry name" value="SH3 Domains"/>
    <property type="match status" value="1"/>
</dbReference>
<dbReference type="PROSITE" id="PS51416">
    <property type="entry name" value="MIB_HERC2"/>
    <property type="match status" value="1"/>
</dbReference>
<dbReference type="AlphaFoldDB" id="A0ABD0JJH2"/>
<organism evidence="4 5">
    <name type="scientific">Batillaria attramentaria</name>
    <dbReference type="NCBI Taxonomy" id="370345"/>
    <lineage>
        <taxon>Eukaryota</taxon>
        <taxon>Metazoa</taxon>
        <taxon>Spiralia</taxon>
        <taxon>Lophotrochozoa</taxon>
        <taxon>Mollusca</taxon>
        <taxon>Gastropoda</taxon>
        <taxon>Caenogastropoda</taxon>
        <taxon>Sorbeoconcha</taxon>
        <taxon>Cerithioidea</taxon>
        <taxon>Batillariidae</taxon>
        <taxon>Batillaria</taxon>
    </lineage>
</organism>
<dbReference type="InterPro" id="IPR010606">
    <property type="entry name" value="Mib_Herc2"/>
</dbReference>
<evidence type="ECO:0000256" key="1">
    <source>
        <dbReference type="SAM" id="Coils"/>
    </source>
</evidence>
<feature type="domain" description="MIB/HERC2" evidence="3">
    <location>
        <begin position="207"/>
        <end position="280"/>
    </location>
</feature>
<feature type="non-terminal residue" evidence="4">
    <location>
        <position position="1"/>
    </location>
</feature>
<keyword evidence="5" id="KW-1185">Reference proteome</keyword>
<feature type="domain" description="Ig-like" evidence="2">
    <location>
        <begin position="28"/>
        <end position="97"/>
    </location>
</feature>
<gene>
    <name evidence="4" type="ORF">BaRGS_00033805</name>
</gene>
<name>A0ABD0JJH2_9CAEN</name>
<evidence type="ECO:0008006" key="6">
    <source>
        <dbReference type="Google" id="ProtNLM"/>
    </source>
</evidence>
<evidence type="ECO:0000313" key="4">
    <source>
        <dbReference type="EMBL" id="KAK7474918.1"/>
    </source>
</evidence>
<reference evidence="4 5" key="1">
    <citation type="journal article" date="2023" name="Sci. Data">
        <title>Genome assembly of the Korean intertidal mud-creeper Batillaria attramentaria.</title>
        <authorList>
            <person name="Patra A.K."/>
            <person name="Ho P.T."/>
            <person name="Jun S."/>
            <person name="Lee S.J."/>
            <person name="Kim Y."/>
            <person name="Won Y.J."/>
        </authorList>
    </citation>
    <scope>NUCLEOTIDE SEQUENCE [LARGE SCALE GENOMIC DNA]</scope>
    <source>
        <strain evidence="4">Wonlab-2016</strain>
    </source>
</reference>
<dbReference type="Pfam" id="PF06701">
    <property type="entry name" value="MIB_HERC2"/>
    <property type="match status" value="1"/>
</dbReference>
<proteinExistence type="predicted"/>
<dbReference type="SUPFAM" id="SSF159034">
    <property type="entry name" value="Mib/herc2 domain-like"/>
    <property type="match status" value="1"/>
</dbReference>
<evidence type="ECO:0000259" key="3">
    <source>
        <dbReference type="PROSITE" id="PS51416"/>
    </source>
</evidence>
<dbReference type="Proteomes" id="UP001519460">
    <property type="component" value="Unassembled WGS sequence"/>
</dbReference>
<dbReference type="InterPro" id="IPR007110">
    <property type="entry name" value="Ig-like_dom"/>
</dbReference>